<feature type="transmembrane region" description="Helical" evidence="11">
    <location>
        <begin position="120"/>
        <end position="142"/>
    </location>
</feature>
<gene>
    <name evidence="13" type="ordered locus">Spith_1043</name>
</gene>
<keyword evidence="5" id="KW-1003">Cell membrane</keyword>
<feature type="transmembrane region" description="Helical" evidence="11">
    <location>
        <begin position="79"/>
        <end position="108"/>
    </location>
</feature>
<comment type="subcellular location">
    <subcellularLocation>
        <location evidence="2 11">Cell membrane</location>
        <topology evidence="2 11">Multi-pass membrane protein</topology>
    </subcellularLocation>
</comment>
<evidence type="ECO:0000256" key="11">
    <source>
        <dbReference type="RuleBase" id="RU363032"/>
    </source>
</evidence>
<evidence type="ECO:0000256" key="4">
    <source>
        <dbReference type="ARBA" id="ARBA00022448"/>
    </source>
</evidence>
<dbReference type="PANTHER" id="PTHR32243:SF50">
    <property type="entry name" value="MALTOSE_MALTODEXTRIN TRANSPORT SYSTEM PERMEASE PROTEIN MALG"/>
    <property type="match status" value="1"/>
</dbReference>
<dbReference type="GO" id="GO:0042956">
    <property type="term" value="P:maltodextrin transmembrane transport"/>
    <property type="evidence" value="ECO:0007669"/>
    <property type="project" value="TreeGrafter"/>
</dbReference>
<dbReference type="GO" id="GO:0005886">
    <property type="term" value="C:plasma membrane"/>
    <property type="evidence" value="ECO:0007669"/>
    <property type="project" value="UniProtKB-SubCell"/>
</dbReference>
<dbReference type="InterPro" id="IPR050901">
    <property type="entry name" value="BP-dep_ABC_trans_perm"/>
</dbReference>
<keyword evidence="8 11" id="KW-1133">Transmembrane helix</keyword>
<dbReference type="PANTHER" id="PTHR32243">
    <property type="entry name" value="MALTOSE TRANSPORT SYSTEM PERMEASE-RELATED"/>
    <property type="match status" value="1"/>
</dbReference>
<feature type="transmembrane region" description="Helical" evidence="11">
    <location>
        <begin position="195"/>
        <end position="217"/>
    </location>
</feature>
<feature type="transmembrane region" description="Helical" evidence="11">
    <location>
        <begin position="154"/>
        <end position="174"/>
    </location>
</feature>
<dbReference type="Gene3D" id="1.10.3720.10">
    <property type="entry name" value="MetI-like"/>
    <property type="match status" value="1"/>
</dbReference>
<keyword evidence="6" id="KW-0762">Sugar transport</keyword>
<evidence type="ECO:0000256" key="9">
    <source>
        <dbReference type="ARBA" id="ARBA00023136"/>
    </source>
</evidence>
<comment type="similarity">
    <text evidence="3">Belongs to the binding-protein-dependent transport system permease family. MalFG subfamily.</text>
</comment>
<evidence type="ECO:0000256" key="7">
    <source>
        <dbReference type="ARBA" id="ARBA00022692"/>
    </source>
</evidence>
<comment type="function">
    <text evidence="1">Part of the ABC transporter complex MalEFGK involved in maltose/maltodextrin import. Probably responsible for the translocation of the substrate across the membrane.</text>
</comment>
<evidence type="ECO:0000313" key="14">
    <source>
        <dbReference type="Proteomes" id="UP000007254"/>
    </source>
</evidence>
<evidence type="ECO:0000313" key="13">
    <source>
        <dbReference type="EMBL" id="AEJ61315.1"/>
    </source>
</evidence>
<organism evidence="13 14">
    <name type="scientific">Winmispira thermophila (strain ATCC 700085 / DSM 6578 / Z-1203)</name>
    <name type="common">Spirochaeta thermophila</name>
    <dbReference type="NCBI Taxonomy" id="869211"/>
    <lineage>
        <taxon>Bacteria</taxon>
        <taxon>Pseudomonadati</taxon>
        <taxon>Spirochaetota</taxon>
        <taxon>Spirochaetia</taxon>
        <taxon>Winmispirales</taxon>
        <taxon>Winmispiraceae</taxon>
        <taxon>Winmispira</taxon>
    </lineage>
</organism>
<protein>
    <recommendedName>
        <fullName evidence="10">Maltose/maltodextrin transport system permease protein MalG</fullName>
    </recommendedName>
</protein>
<feature type="domain" description="ABC transmembrane type-1" evidence="12">
    <location>
        <begin position="83"/>
        <end position="274"/>
    </location>
</feature>
<dbReference type="PROSITE" id="PS51257">
    <property type="entry name" value="PROKAR_LIPOPROTEIN"/>
    <property type="match status" value="1"/>
</dbReference>
<dbReference type="Pfam" id="PF00528">
    <property type="entry name" value="BPD_transp_1"/>
    <property type="match status" value="1"/>
</dbReference>
<proteinExistence type="inferred from homology"/>
<feature type="transmembrane region" description="Helical" evidence="11">
    <location>
        <begin position="253"/>
        <end position="273"/>
    </location>
</feature>
<dbReference type="InterPro" id="IPR035906">
    <property type="entry name" value="MetI-like_sf"/>
</dbReference>
<dbReference type="KEGG" id="stq:Spith_1043"/>
<dbReference type="CDD" id="cd06261">
    <property type="entry name" value="TM_PBP2"/>
    <property type="match status" value="1"/>
</dbReference>
<evidence type="ECO:0000259" key="12">
    <source>
        <dbReference type="PROSITE" id="PS50928"/>
    </source>
</evidence>
<dbReference type="Proteomes" id="UP000007254">
    <property type="component" value="Chromosome"/>
</dbReference>
<sequence>MNVMKRSMKRITIGGDPLWFRVFTHAVLIVACVIALFPILRIVSVSLRPGDRLLSTSLRIVPEGATLENYYNVLFKKDFFLWLWNSLVVSVTTAFIGLMLASTAAYGFSRWNFPGKKTGLVFLLATQMIPASMMMIPLYILAARLGFLNTYRGLVLAYSVGSIPFSVWILKGYYDSISASLEEAAMIDGATRMQTFYRIILPLSLPGLSIAFLFNFMSAWKDFLLARIMLQKDFLFTWPLGLQQLQGQFRTSWGMFAAASIMVAIPVVALFLYTSRYLISGLTLGSVKGD</sequence>
<evidence type="ECO:0000256" key="2">
    <source>
        <dbReference type="ARBA" id="ARBA00004651"/>
    </source>
</evidence>
<keyword evidence="9 11" id="KW-0472">Membrane</keyword>
<dbReference type="InterPro" id="IPR000515">
    <property type="entry name" value="MetI-like"/>
</dbReference>
<evidence type="ECO:0000256" key="6">
    <source>
        <dbReference type="ARBA" id="ARBA00022597"/>
    </source>
</evidence>
<evidence type="ECO:0000256" key="5">
    <source>
        <dbReference type="ARBA" id="ARBA00022475"/>
    </source>
</evidence>
<evidence type="ECO:0000256" key="10">
    <source>
        <dbReference type="ARBA" id="ARBA00041109"/>
    </source>
</evidence>
<dbReference type="GO" id="GO:0015423">
    <property type="term" value="F:ABC-type maltose transporter activity"/>
    <property type="evidence" value="ECO:0007669"/>
    <property type="project" value="TreeGrafter"/>
</dbReference>
<reference evidence="13 14" key="1">
    <citation type="submission" date="2011-06" db="EMBL/GenBank/DDBJ databases">
        <title>The complete genome of Spirochaeta thermophila DSM 6578.</title>
        <authorList>
            <consortium name="US DOE Joint Genome Institute (JGI-PGF)"/>
            <person name="Lucas S."/>
            <person name="Lapidus A."/>
            <person name="Bruce D."/>
            <person name="Goodwin L."/>
            <person name="Pitluck S."/>
            <person name="Peters L."/>
            <person name="Kyrpides N."/>
            <person name="Mavromatis K."/>
            <person name="Ivanova N."/>
            <person name="Mikailova N."/>
            <person name="Pagani I."/>
            <person name="Chertkov O."/>
            <person name="Detter J.C."/>
            <person name="Tapia R."/>
            <person name="Han C."/>
            <person name="Land M."/>
            <person name="Hauser L."/>
            <person name="Markowitz V."/>
            <person name="Cheng J.-F."/>
            <person name="Hugenholtz P."/>
            <person name="Woyke T."/>
            <person name="Wu D."/>
            <person name="Spring S."/>
            <person name="Merkhoffer B."/>
            <person name="Schneider S."/>
            <person name="Klenk H.-P."/>
            <person name="Eisen J.A."/>
        </authorList>
    </citation>
    <scope>NUCLEOTIDE SEQUENCE [LARGE SCALE GENOMIC DNA]</scope>
    <source>
        <strain evidence="14">ATCC 700085 / DSM 6578 / Z-1203</strain>
    </source>
</reference>
<dbReference type="AlphaFoldDB" id="G0GDG8"/>
<name>G0GDG8_WINT7</name>
<dbReference type="SUPFAM" id="SSF161098">
    <property type="entry name" value="MetI-like"/>
    <property type="match status" value="1"/>
</dbReference>
<evidence type="ECO:0000256" key="8">
    <source>
        <dbReference type="ARBA" id="ARBA00022989"/>
    </source>
</evidence>
<accession>G0GDG8</accession>
<evidence type="ECO:0000256" key="3">
    <source>
        <dbReference type="ARBA" id="ARBA00009047"/>
    </source>
</evidence>
<keyword evidence="14" id="KW-1185">Reference proteome</keyword>
<feature type="transmembrane region" description="Helical" evidence="11">
    <location>
        <begin position="20"/>
        <end position="43"/>
    </location>
</feature>
<dbReference type="EMBL" id="CP002903">
    <property type="protein sequence ID" value="AEJ61315.1"/>
    <property type="molecule type" value="Genomic_DNA"/>
</dbReference>
<dbReference type="STRING" id="869211.Spith_1043"/>
<dbReference type="HOGENOM" id="CLU_016047_1_2_12"/>
<keyword evidence="4 11" id="KW-0813">Transport</keyword>
<keyword evidence="7 11" id="KW-0812">Transmembrane</keyword>
<dbReference type="PROSITE" id="PS50928">
    <property type="entry name" value="ABC_TM1"/>
    <property type="match status" value="1"/>
</dbReference>
<evidence type="ECO:0000256" key="1">
    <source>
        <dbReference type="ARBA" id="ARBA00002264"/>
    </source>
</evidence>